<feature type="compositionally biased region" description="Polar residues" evidence="1">
    <location>
        <begin position="108"/>
        <end position="125"/>
    </location>
</feature>
<comment type="caution">
    <text evidence="3">The sequence shown here is derived from an EMBL/GenBank/DDBJ whole genome shotgun (WGS) entry which is preliminary data.</text>
</comment>
<evidence type="ECO:0000256" key="2">
    <source>
        <dbReference type="SAM" id="Phobius"/>
    </source>
</evidence>
<feature type="compositionally biased region" description="Basic and acidic residues" evidence="1">
    <location>
        <begin position="71"/>
        <end position="81"/>
    </location>
</feature>
<keyword evidence="2" id="KW-0812">Transmembrane</keyword>
<sequence length="125" mass="13316">MSQLVFELSVTLGLGGALFAGATSLLQGHGFWTVALRTMIGGGMFFLFALLGGHLVARSLLERLAQKRMEHKAAAVPEKSEPAPPSPDEFLESIRQAAAQADSDRLSEVSQAQLAEQPQANRQAA</sequence>
<keyword evidence="2" id="KW-0472">Membrane</keyword>
<dbReference type="AlphaFoldDB" id="A0A956RSM2"/>
<dbReference type="EMBL" id="JAGQHR010000856">
    <property type="protein sequence ID" value="MCA9729824.1"/>
    <property type="molecule type" value="Genomic_DNA"/>
</dbReference>
<evidence type="ECO:0000313" key="3">
    <source>
        <dbReference type="EMBL" id="MCA9729824.1"/>
    </source>
</evidence>
<protein>
    <submittedName>
        <fullName evidence="3">Uncharacterized protein</fullName>
    </submittedName>
</protein>
<name>A0A956RSM2_UNCEI</name>
<proteinExistence type="predicted"/>
<organism evidence="3 4">
    <name type="scientific">Eiseniibacteriota bacterium</name>
    <dbReference type="NCBI Taxonomy" id="2212470"/>
    <lineage>
        <taxon>Bacteria</taxon>
        <taxon>Candidatus Eiseniibacteriota</taxon>
    </lineage>
</organism>
<dbReference type="Proteomes" id="UP000697710">
    <property type="component" value="Unassembled WGS sequence"/>
</dbReference>
<gene>
    <name evidence="3" type="ORF">KC729_19225</name>
</gene>
<keyword evidence="2" id="KW-1133">Transmembrane helix</keyword>
<feature type="region of interest" description="Disordered" evidence="1">
    <location>
        <begin position="98"/>
        <end position="125"/>
    </location>
</feature>
<evidence type="ECO:0000256" key="1">
    <source>
        <dbReference type="SAM" id="MobiDB-lite"/>
    </source>
</evidence>
<feature type="region of interest" description="Disordered" evidence="1">
    <location>
        <begin position="71"/>
        <end position="90"/>
    </location>
</feature>
<reference evidence="3" key="1">
    <citation type="submission" date="2020-04" db="EMBL/GenBank/DDBJ databases">
        <authorList>
            <person name="Zhang T."/>
        </authorList>
    </citation>
    <scope>NUCLEOTIDE SEQUENCE</scope>
    <source>
        <strain evidence="3">HKST-UBA01</strain>
    </source>
</reference>
<evidence type="ECO:0000313" key="4">
    <source>
        <dbReference type="Proteomes" id="UP000697710"/>
    </source>
</evidence>
<reference evidence="3" key="2">
    <citation type="journal article" date="2021" name="Microbiome">
        <title>Successional dynamics and alternative stable states in a saline activated sludge microbial community over 9 years.</title>
        <authorList>
            <person name="Wang Y."/>
            <person name="Ye J."/>
            <person name="Ju F."/>
            <person name="Liu L."/>
            <person name="Boyd J.A."/>
            <person name="Deng Y."/>
            <person name="Parks D.H."/>
            <person name="Jiang X."/>
            <person name="Yin X."/>
            <person name="Woodcroft B.J."/>
            <person name="Tyson G.W."/>
            <person name="Hugenholtz P."/>
            <person name="Polz M.F."/>
            <person name="Zhang T."/>
        </authorList>
    </citation>
    <scope>NUCLEOTIDE SEQUENCE</scope>
    <source>
        <strain evidence="3">HKST-UBA01</strain>
    </source>
</reference>
<feature type="transmembrane region" description="Helical" evidence="2">
    <location>
        <begin position="40"/>
        <end position="61"/>
    </location>
</feature>
<accession>A0A956RSM2</accession>